<feature type="compositionally biased region" description="Basic and acidic residues" evidence="1">
    <location>
        <begin position="16"/>
        <end position="26"/>
    </location>
</feature>
<name>A0ABD0LJR2_9CAEN</name>
<evidence type="ECO:0000313" key="2">
    <source>
        <dbReference type="EMBL" id="KAK7499760.1"/>
    </source>
</evidence>
<reference evidence="2 3" key="1">
    <citation type="journal article" date="2023" name="Sci. Data">
        <title>Genome assembly of the Korean intertidal mud-creeper Batillaria attramentaria.</title>
        <authorList>
            <person name="Patra A.K."/>
            <person name="Ho P.T."/>
            <person name="Jun S."/>
            <person name="Lee S.J."/>
            <person name="Kim Y."/>
            <person name="Won Y.J."/>
        </authorList>
    </citation>
    <scope>NUCLEOTIDE SEQUENCE [LARGE SCALE GENOMIC DNA]</scope>
    <source>
        <strain evidence="2">Wonlab-2016</strain>
    </source>
</reference>
<feature type="non-terminal residue" evidence="2">
    <location>
        <position position="57"/>
    </location>
</feature>
<evidence type="ECO:0000313" key="3">
    <source>
        <dbReference type="Proteomes" id="UP001519460"/>
    </source>
</evidence>
<proteinExistence type="predicted"/>
<sequence>MTGLIATHSSPQACLERQETSTKVDAQDPGGRATWTCVEGEREARSRTSPGPPEGAE</sequence>
<gene>
    <name evidence="2" type="ORF">BaRGS_00009101</name>
</gene>
<comment type="caution">
    <text evidence="2">The sequence shown here is derived from an EMBL/GenBank/DDBJ whole genome shotgun (WGS) entry which is preliminary data.</text>
</comment>
<dbReference type="AlphaFoldDB" id="A0ABD0LJR2"/>
<protein>
    <submittedName>
        <fullName evidence="2">Uncharacterized protein</fullName>
    </submittedName>
</protein>
<feature type="region of interest" description="Disordered" evidence="1">
    <location>
        <begin position="1"/>
        <end position="57"/>
    </location>
</feature>
<organism evidence="2 3">
    <name type="scientific">Batillaria attramentaria</name>
    <dbReference type="NCBI Taxonomy" id="370345"/>
    <lineage>
        <taxon>Eukaryota</taxon>
        <taxon>Metazoa</taxon>
        <taxon>Spiralia</taxon>
        <taxon>Lophotrochozoa</taxon>
        <taxon>Mollusca</taxon>
        <taxon>Gastropoda</taxon>
        <taxon>Caenogastropoda</taxon>
        <taxon>Sorbeoconcha</taxon>
        <taxon>Cerithioidea</taxon>
        <taxon>Batillariidae</taxon>
        <taxon>Batillaria</taxon>
    </lineage>
</organism>
<dbReference type="EMBL" id="JACVVK020000042">
    <property type="protein sequence ID" value="KAK7499760.1"/>
    <property type="molecule type" value="Genomic_DNA"/>
</dbReference>
<accession>A0ABD0LJR2</accession>
<evidence type="ECO:0000256" key="1">
    <source>
        <dbReference type="SAM" id="MobiDB-lite"/>
    </source>
</evidence>
<keyword evidence="3" id="KW-1185">Reference proteome</keyword>
<dbReference type="Proteomes" id="UP001519460">
    <property type="component" value="Unassembled WGS sequence"/>
</dbReference>